<dbReference type="AlphaFoldDB" id="A0A816FCB6"/>
<sequence>VWHCDSLGDYSHFSQNVRQDTSTFLRGIQLSNRQGEAIFDTIYPGWYPGRAIHVHVKVHVGGSITNSSGTYMGGHVSHIGQLYFNETLTDQISQLAPYNTRRGERLRLTNDFTYTRLNGSAAMVNVQLKNQANNLSGGIIGHVTLGVDSKQTVQAEMDFGMRPPRPGQRPPPRPTRP</sequence>
<evidence type="ECO:0000313" key="2">
    <source>
        <dbReference type="EMBL" id="CAF1658782.1"/>
    </source>
</evidence>
<gene>
    <name evidence="2" type="ORF">GPM918_LOCUS45882</name>
    <name evidence="3" type="ORF">SRO942_LOCUS48883</name>
</gene>
<comment type="caution">
    <text evidence="2">The sequence shown here is derived from an EMBL/GenBank/DDBJ whole genome shotgun (WGS) entry which is preliminary data.</text>
</comment>
<dbReference type="InterPro" id="IPR015889">
    <property type="entry name" value="Intradiol_dOase_core"/>
</dbReference>
<dbReference type="PANTHER" id="PTHR34315">
    <property type="match status" value="1"/>
</dbReference>
<dbReference type="GO" id="GO:0016702">
    <property type="term" value="F:oxidoreductase activity, acting on single donors with incorporation of molecular oxygen, incorporation of two atoms of oxygen"/>
    <property type="evidence" value="ECO:0007669"/>
    <property type="project" value="InterPro"/>
</dbReference>
<evidence type="ECO:0000313" key="3">
    <source>
        <dbReference type="EMBL" id="CAF4601564.1"/>
    </source>
</evidence>
<dbReference type="EMBL" id="CAJNOQ010054803">
    <property type="protein sequence ID" value="CAF1658782.1"/>
    <property type="molecule type" value="Genomic_DNA"/>
</dbReference>
<organism evidence="2 4">
    <name type="scientific">Didymodactylos carnosus</name>
    <dbReference type="NCBI Taxonomy" id="1234261"/>
    <lineage>
        <taxon>Eukaryota</taxon>
        <taxon>Metazoa</taxon>
        <taxon>Spiralia</taxon>
        <taxon>Gnathifera</taxon>
        <taxon>Rotifera</taxon>
        <taxon>Eurotatoria</taxon>
        <taxon>Bdelloidea</taxon>
        <taxon>Philodinida</taxon>
        <taxon>Philodinidae</taxon>
        <taxon>Didymodactylos</taxon>
    </lineage>
</organism>
<dbReference type="OrthoDB" id="121380at2759"/>
<dbReference type="Proteomes" id="UP000681722">
    <property type="component" value="Unassembled WGS sequence"/>
</dbReference>
<reference evidence="2" key="1">
    <citation type="submission" date="2021-02" db="EMBL/GenBank/DDBJ databases">
        <authorList>
            <person name="Nowell W R."/>
        </authorList>
    </citation>
    <scope>NUCLEOTIDE SEQUENCE</scope>
</reference>
<name>A0A816FCB6_9BILA</name>
<feature type="non-terminal residue" evidence="2">
    <location>
        <position position="1"/>
    </location>
</feature>
<proteinExistence type="predicted"/>
<protein>
    <recommendedName>
        <fullName evidence="5">Intradiol ring-cleavage dioxygenases domain-containing protein</fullName>
    </recommendedName>
</protein>
<dbReference type="PANTHER" id="PTHR34315:SF1">
    <property type="entry name" value="INTRADIOL RING-CLEAVAGE DIOXYGENASES DOMAIN-CONTAINING PROTEIN-RELATED"/>
    <property type="match status" value="1"/>
</dbReference>
<dbReference type="EMBL" id="CAJOBC010127899">
    <property type="protein sequence ID" value="CAF4601564.1"/>
    <property type="molecule type" value="Genomic_DNA"/>
</dbReference>
<feature type="compositionally biased region" description="Pro residues" evidence="1">
    <location>
        <begin position="163"/>
        <end position="177"/>
    </location>
</feature>
<evidence type="ECO:0008006" key="5">
    <source>
        <dbReference type="Google" id="ProtNLM"/>
    </source>
</evidence>
<dbReference type="SUPFAM" id="SSF49482">
    <property type="entry name" value="Aromatic compound dioxygenase"/>
    <property type="match status" value="1"/>
</dbReference>
<feature type="region of interest" description="Disordered" evidence="1">
    <location>
        <begin position="158"/>
        <end position="177"/>
    </location>
</feature>
<accession>A0A816FCB6</accession>
<dbReference type="Proteomes" id="UP000663829">
    <property type="component" value="Unassembled WGS sequence"/>
</dbReference>
<evidence type="ECO:0000313" key="4">
    <source>
        <dbReference type="Proteomes" id="UP000663829"/>
    </source>
</evidence>
<dbReference type="Gene3D" id="2.60.130.10">
    <property type="entry name" value="Aromatic compound dioxygenase"/>
    <property type="match status" value="1"/>
</dbReference>
<evidence type="ECO:0000256" key="1">
    <source>
        <dbReference type="SAM" id="MobiDB-lite"/>
    </source>
</evidence>
<dbReference type="GO" id="GO:0005506">
    <property type="term" value="F:iron ion binding"/>
    <property type="evidence" value="ECO:0007669"/>
    <property type="project" value="InterPro"/>
</dbReference>
<keyword evidence="4" id="KW-1185">Reference proteome</keyword>